<dbReference type="InterPro" id="IPR026932">
    <property type="entry name" value="MYRF_ICA"/>
</dbReference>
<dbReference type="SUPFAM" id="SSF49417">
    <property type="entry name" value="p53-like transcription factors"/>
    <property type="match status" value="1"/>
</dbReference>
<evidence type="ECO:0000256" key="7">
    <source>
        <dbReference type="SAM" id="MobiDB-lite"/>
    </source>
</evidence>
<keyword evidence="4 8" id="KW-1133">Transmembrane helix</keyword>
<evidence type="ECO:0000256" key="6">
    <source>
        <dbReference type="ARBA" id="ARBA00023136"/>
    </source>
</evidence>
<dbReference type="HOGENOM" id="CLU_277221_0_0_1"/>
<dbReference type="InterPro" id="IPR008967">
    <property type="entry name" value="p53-like_TF_DNA-bd_sf"/>
</dbReference>
<evidence type="ECO:0000256" key="4">
    <source>
        <dbReference type="ARBA" id="ARBA00022989"/>
    </source>
</evidence>
<protein>
    <submittedName>
        <fullName evidence="9">Uncharacterized protein</fullName>
    </submittedName>
</protein>
<feature type="region of interest" description="Disordered" evidence="7">
    <location>
        <begin position="804"/>
        <end position="844"/>
    </location>
</feature>
<dbReference type="GO" id="GO:0043565">
    <property type="term" value="F:sequence-specific DNA binding"/>
    <property type="evidence" value="ECO:0007669"/>
    <property type="project" value="TreeGrafter"/>
</dbReference>
<accession>K1PX10</accession>
<gene>
    <name evidence="9" type="ORF">CGI_10024116</name>
</gene>
<feature type="region of interest" description="Disordered" evidence="7">
    <location>
        <begin position="42"/>
        <end position="72"/>
    </location>
</feature>
<feature type="transmembrane region" description="Helical" evidence="8">
    <location>
        <begin position="773"/>
        <end position="794"/>
    </location>
</feature>
<dbReference type="Pfam" id="PF05224">
    <property type="entry name" value="NDT80_PhoG"/>
    <property type="match status" value="1"/>
</dbReference>
<keyword evidence="6 8" id="KW-0472">Membrane</keyword>
<feature type="compositionally biased region" description="Polar residues" evidence="7">
    <location>
        <begin position="825"/>
        <end position="839"/>
    </location>
</feature>
<dbReference type="Pfam" id="PF13888">
    <property type="entry name" value="MRF_C2"/>
    <property type="match status" value="1"/>
</dbReference>
<dbReference type="AlphaFoldDB" id="K1PX10"/>
<feature type="compositionally biased region" description="Low complexity" evidence="7">
    <location>
        <begin position="207"/>
        <end position="224"/>
    </location>
</feature>
<dbReference type="GO" id="GO:0045893">
    <property type="term" value="P:positive regulation of DNA-templated transcription"/>
    <property type="evidence" value="ECO:0007669"/>
    <property type="project" value="TreeGrafter"/>
</dbReference>
<dbReference type="PROSITE" id="PS51688">
    <property type="entry name" value="ICA"/>
    <property type="match status" value="1"/>
</dbReference>
<keyword evidence="5" id="KW-0238">DNA-binding</keyword>
<feature type="region of interest" description="Disordered" evidence="7">
    <location>
        <begin position="722"/>
        <end position="750"/>
    </location>
</feature>
<evidence type="ECO:0000256" key="2">
    <source>
        <dbReference type="ARBA" id="ARBA00008221"/>
    </source>
</evidence>
<dbReference type="Pfam" id="PF13887">
    <property type="entry name" value="MYRF_ICA"/>
    <property type="match status" value="1"/>
</dbReference>
<dbReference type="GO" id="GO:0016540">
    <property type="term" value="P:protein autoprocessing"/>
    <property type="evidence" value="ECO:0007669"/>
    <property type="project" value="InterPro"/>
</dbReference>
<dbReference type="InterPro" id="IPR030392">
    <property type="entry name" value="S74_ICA"/>
</dbReference>
<reference evidence="9" key="1">
    <citation type="journal article" date="2012" name="Nature">
        <title>The oyster genome reveals stress adaptation and complexity of shell formation.</title>
        <authorList>
            <person name="Zhang G."/>
            <person name="Fang X."/>
            <person name="Guo X."/>
            <person name="Li L."/>
            <person name="Luo R."/>
            <person name="Xu F."/>
            <person name="Yang P."/>
            <person name="Zhang L."/>
            <person name="Wang X."/>
            <person name="Qi H."/>
            <person name="Xiong Z."/>
            <person name="Que H."/>
            <person name="Xie Y."/>
            <person name="Holland P.W."/>
            <person name="Paps J."/>
            <person name="Zhu Y."/>
            <person name="Wu F."/>
            <person name="Chen Y."/>
            <person name="Wang J."/>
            <person name="Peng C."/>
            <person name="Meng J."/>
            <person name="Yang L."/>
            <person name="Liu J."/>
            <person name="Wen B."/>
            <person name="Zhang N."/>
            <person name="Huang Z."/>
            <person name="Zhu Q."/>
            <person name="Feng Y."/>
            <person name="Mount A."/>
            <person name="Hedgecock D."/>
            <person name="Xu Z."/>
            <person name="Liu Y."/>
            <person name="Domazet-Loso T."/>
            <person name="Du Y."/>
            <person name="Sun X."/>
            <person name="Zhang S."/>
            <person name="Liu B."/>
            <person name="Cheng P."/>
            <person name="Jiang X."/>
            <person name="Li J."/>
            <person name="Fan D."/>
            <person name="Wang W."/>
            <person name="Fu W."/>
            <person name="Wang T."/>
            <person name="Wang B."/>
            <person name="Zhang J."/>
            <person name="Peng Z."/>
            <person name="Li Y."/>
            <person name="Li N."/>
            <person name="Wang J."/>
            <person name="Chen M."/>
            <person name="He Y."/>
            <person name="Tan F."/>
            <person name="Song X."/>
            <person name="Zheng Q."/>
            <person name="Huang R."/>
            <person name="Yang H."/>
            <person name="Du X."/>
            <person name="Chen L."/>
            <person name="Yang M."/>
            <person name="Gaffney P.M."/>
            <person name="Wang S."/>
            <person name="Luo L."/>
            <person name="She Z."/>
            <person name="Ming Y."/>
            <person name="Huang W."/>
            <person name="Zhang S."/>
            <person name="Huang B."/>
            <person name="Zhang Y."/>
            <person name="Qu T."/>
            <person name="Ni P."/>
            <person name="Miao G."/>
            <person name="Wang J."/>
            <person name="Wang Q."/>
            <person name="Steinberg C.E."/>
            <person name="Wang H."/>
            <person name="Li N."/>
            <person name="Qian L."/>
            <person name="Zhang G."/>
            <person name="Li Y."/>
            <person name="Yang H."/>
            <person name="Liu X."/>
            <person name="Wang J."/>
            <person name="Yin Y."/>
            <person name="Wang J."/>
        </authorList>
    </citation>
    <scope>NUCLEOTIDE SEQUENCE [LARGE SCALE GENOMIC DNA]</scope>
    <source>
        <strain evidence="9">05x7-T-G4-1.051#20</strain>
    </source>
</reference>
<feature type="region of interest" description="Disordered" evidence="7">
    <location>
        <begin position="85"/>
        <end position="115"/>
    </location>
</feature>
<feature type="compositionally biased region" description="Polar residues" evidence="7">
    <location>
        <begin position="804"/>
        <end position="818"/>
    </location>
</feature>
<dbReference type="InParanoid" id="K1PX10"/>
<dbReference type="InterPro" id="IPR024061">
    <property type="entry name" value="NDT80_DNA-bd_dom"/>
</dbReference>
<dbReference type="GO" id="GO:0003700">
    <property type="term" value="F:DNA-binding transcription factor activity"/>
    <property type="evidence" value="ECO:0007669"/>
    <property type="project" value="UniProtKB-UniRule"/>
</dbReference>
<sequence>MRCLPEEAIPAIAYPNNGRPVPPQNHPSLPPQQLDQCYKFNHLANPHAPNSTPPHTQTQSPMNGLQQNQEKQNRGLALTYRDVFGCSSTLPDSPPESEPYSPPDGHHSNHTMNGSNHIICTTQEDKDRGTPLCYTVLESDSSVAYFTESKYGLSTPVTSMHQHGMYPHHPRPPGMPPTGPKSMPPGYNEPPTLNHLSATHPPPPQPSSTLPLPTSQMNPQLPLSPNHLSPNPCNMSHKKRKYQDQPSHSALVTNALLNGRASVLNIKQEPNGPNYGNYNLAVDCDDEFGYDQESTNGTTGYLDSTYQVIKWSSYNQRDWATLKNENLKDLPQPNFRVDADKGFNFSQPDDSFVCQKKNHFQVTVHMQVSGDARYVTTPEGVKKIDAFFLHFNGIKVESPTQTIKIEQSQSDRSKKPFHPVRVDLIPEQTNKVTVGRLHFSETTSNNMRKKGRPNPDQRYFMLVVSLYAYSGEYKYIVAASVSEKIIVRASNPGQFDNDVDVTWQKGQTPDSVYHVGRVGVNTEHPEEALTVHGNMRLTGHLLQPSDLRAKENLKECNIICWENSWQTFEMDARVHLARPFLYGTVLVSLQVLLDSKEQLKKVAQMKLYNYKFSDDFANAMGIPEDSREDTGVIAQEIREVLPEAVKEAGDVPLGNGEVIKDFLVVNKDKIYMENVGAVKELCKVTGNLEMRIDELEKMNSKISKLKRLDSIKSTVSTKSNCSVSTVGSSSPKKSSRLCNGQTHQHPLSKSSQKYATCAQPPKKGYCSNRYVCWGTIISIIITFCLASLMILLILEQNKEPKHPLSQNLAGNKNPSVTDFNDRSTDSPWGTTSSSKTQAPNADKPGTLLPPYPYCDFTTRLCERKCCPPPEQSDEPQTLPINPTYQISWSTIPPYPYCDPTTSLCERHCCPPPLPFDEEVVTSTMVISGPEVQTLTPPAPSNNLPRPTTESNLETIISTLKSKNEGPQVNVLGNESNELPDFKQPQYPGDIDSNTIKKIHYARRRRSVPQEDLHTNIFIKEINVTIGAEHCTSCNQTSKVIRLKLSQYFSYDLITFQFLTSEQASATLCYNHTSRNCNPSVDGELIARIPNQWQIPIGKYFSSVFKFRVSHKDAKQNVCNKPASENVESLEFVEYTLIFDRTCEMD</sequence>
<feature type="region of interest" description="Disordered" evidence="7">
    <location>
        <begin position="162"/>
        <end position="224"/>
    </location>
</feature>
<feature type="compositionally biased region" description="Low complexity" evidence="7">
    <location>
        <begin position="722"/>
        <end position="732"/>
    </location>
</feature>
<proteinExistence type="inferred from homology"/>
<evidence type="ECO:0000256" key="3">
    <source>
        <dbReference type="ARBA" id="ARBA00022692"/>
    </source>
</evidence>
<dbReference type="InterPro" id="IPR037141">
    <property type="entry name" value="NDT80_DNA-bd_dom_sf"/>
</dbReference>
<evidence type="ECO:0000256" key="1">
    <source>
        <dbReference type="ARBA" id="ARBA00004167"/>
    </source>
</evidence>
<evidence type="ECO:0000256" key="5">
    <source>
        <dbReference type="ARBA" id="ARBA00023125"/>
    </source>
</evidence>
<evidence type="ECO:0000313" key="9">
    <source>
        <dbReference type="EMBL" id="EKC26263.1"/>
    </source>
</evidence>
<organism evidence="9">
    <name type="scientific">Magallana gigas</name>
    <name type="common">Pacific oyster</name>
    <name type="synonym">Crassostrea gigas</name>
    <dbReference type="NCBI Taxonomy" id="29159"/>
    <lineage>
        <taxon>Eukaryota</taxon>
        <taxon>Metazoa</taxon>
        <taxon>Spiralia</taxon>
        <taxon>Lophotrochozoa</taxon>
        <taxon>Mollusca</taxon>
        <taxon>Bivalvia</taxon>
        <taxon>Autobranchia</taxon>
        <taxon>Pteriomorphia</taxon>
        <taxon>Ostreida</taxon>
        <taxon>Ostreoidea</taxon>
        <taxon>Ostreidae</taxon>
        <taxon>Magallana</taxon>
    </lineage>
</organism>
<dbReference type="PROSITE" id="PS51517">
    <property type="entry name" value="NDT80"/>
    <property type="match status" value="1"/>
</dbReference>
<evidence type="ECO:0000256" key="8">
    <source>
        <dbReference type="SAM" id="Phobius"/>
    </source>
</evidence>
<dbReference type="FunFam" id="2.60.40.1390:FF:000013">
    <property type="entry name" value="Uncharacterized protein"/>
    <property type="match status" value="1"/>
</dbReference>
<dbReference type="InterPro" id="IPR051577">
    <property type="entry name" value="MRF-like"/>
</dbReference>
<dbReference type="Gene3D" id="2.60.40.1390">
    <property type="entry name" value="NDT80 DNA-binding domain"/>
    <property type="match status" value="1"/>
</dbReference>
<dbReference type="EMBL" id="JH823230">
    <property type="protein sequence ID" value="EKC26263.1"/>
    <property type="molecule type" value="Genomic_DNA"/>
</dbReference>
<dbReference type="PANTHER" id="PTHR13029">
    <property type="match status" value="1"/>
</dbReference>
<feature type="compositionally biased region" description="Polar residues" evidence="7">
    <location>
        <begin position="736"/>
        <end position="750"/>
    </location>
</feature>
<feature type="compositionally biased region" description="Polar residues" evidence="7">
    <location>
        <begin position="48"/>
        <end position="70"/>
    </location>
</feature>
<comment type="subcellular location">
    <subcellularLocation>
        <location evidence="1">Membrane</location>
        <topology evidence="1">Single-pass membrane protein</topology>
    </subcellularLocation>
</comment>
<dbReference type="PANTHER" id="PTHR13029:SF18">
    <property type="entry name" value="MYELIN REGULATORY FACTOR HOMOLOG 1"/>
    <property type="match status" value="1"/>
</dbReference>
<comment type="similarity">
    <text evidence="2">Belongs to the MRF family.</text>
</comment>
<dbReference type="Pfam" id="PF13884">
    <property type="entry name" value="Peptidase_S74"/>
    <property type="match status" value="1"/>
</dbReference>
<name>K1PX10_MAGGI</name>
<dbReference type="InterPro" id="IPR025719">
    <property type="entry name" value="MYRF_C2"/>
</dbReference>
<dbReference type="GO" id="GO:0005634">
    <property type="term" value="C:nucleus"/>
    <property type="evidence" value="ECO:0007669"/>
    <property type="project" value="TreeGrafter"/>
</dbReference>
<dbReference type="GO" id="GO:0005789">
    <property type="term" value="C:endoplasmic reticulum membrane"/>
    <property type="evidence" value="ECO:0007669"/>
    <property type="project" value="TreeGrafter"/>
</dbReference>
<keyword evidence="3 8" id="KW-0812">Transmembrane</keyword>
<feature type="compositionally biased region" description="Pro residues" evidence="7">
    <location>
        <begin position="92"/>
        <end position="102"/>
    </location>
</feature>
<feature type="compositionally biased region" description="Pro residues" evidence="7">
    <location>
        <begin position="172"/>
        <end position="183"/>
    </location>
</feature>